<keyword evidence="2" id="KW-0408">Iron</keyword>
<dbReference type="InterPro" id="IPR040086">
    <property type="entry name" value="MJ0683-like"/>
</dbReference>
<evidence type="ECO:0000256" key="2">
    <source>
        <dbReference type="ARBA" id="ARBA00023004"/>
    </source>
</evidence>
<keyword evidence="3" id="KW-0411">Iron-sulfur</keyword>
<keyword evidence="1" id="KW-0479">Metal-binding</keyword>
<evidence type="ECO:0000313" key="5">
    <source>
        <dbReference type="EMBL" id="TET44535.1"/>
    </source>
</evidence>
<dbReference type="EMBL" id="SOJN01000122">
    <property type="protein sequence ID" value="TET44535.1"/>
    <property type="molecule type" value="Genomic_DNA"/>
</dbReference>
<dbReference type="GO" id="GO:0051536">
    <property type="term" value="F:iron-sulfur cluster binding"/>
    <property type="evidence" value="ECO:0007669"/>
    <property type="project" value="UniProtKB-KW"/>
</dbReference>
<dbReference type="Gene3D" id="3.80.30.30">
    <property type="match status" value="1"/>
</dbReference>
<proteinExistence type="predicted"/>
<protein>
    <recommendedName>
        <fullName evidence="4">Radical SAM core domain-containing protein</fullName>
    </recommendedName>
</protein>
<dbReference type="SFLD" id="SFLDS00029">
    <property type="entry name" value="Radical_SAM"/>
    <property type="match status" value="1"/>
</dbReference>
<dbReference type="AlphaFoldDB" id="A0A523UQ01"/>
<dbReference type="SUPFAM" id="SSF102114">
    <property type="entry name" value="Radical SAM enzymes"/>
    <property type="match status" value="1"/>
</dbReference>
<dbReference type="GO" id="GO:0046872">
    <property type="term" value="F:metal ion binding"/>
    <property type="evidence" value="ECO:0007669"/>
    <property type="project" value="UniProtKB-KW"/>
</dbReference>
<dbReference type="InterPro" id="IPR058240">
    <property type="entry name" value="rSAM_sf"/>
</dbReference>
<evidence type="ECO:0000259" key="4">
    <source>
        <dbReference type="Pfam" id="PF04055"/>
    </source>
</evidence>
<dbReference type="Proteomes" id="UP000315525">
    <property type="component" value="Unassembled WGS sequence"/>
</dbReference>
<evidence type="ECO:0000256" key="3">
    <source>
        <dbReference type="ARBA" id="ARBA00023014"/>
    </source>
</evidence>
<dbReference type="SFLD" id="SFLDG01084">
    <property type="entry name" value="Uncharacterised_Radical_SAM_Su"/>
    <property type="match status" value="1"/>
</dbReference>
<sequence>MSSIEKADEKEQKIDHPLPHFLVKSKKELHGWYRDERECTSERMLINPYNGCSNGCVYCYAKSYAGYFKRYRETGMVTVFEDFDSVIASQLDSLNVASCGYLSPVTDPFQKLEETYQLSSRIVREFVERNIPIEFVTKSRVPGSVLDMMAEQEHSFGQVSITTNDEGKRQLMMGEGATTEQLFGQVSAIRGKGLHTVVRIDPIVPLVTDSKEELSDLVSKAADSGACHIVASVMDVPIGMKQIILETMGVFGTSVILDLERLYSEKICGYLNANVAYRRRIFDHMRSQCDKKGVTFALCMEFELSDGEPVGLNSEFMSSTNCEGIDIPIYVRDGDKFKPATDCKGNCLSCADASCGIEELAMARSPDTKKVFKLADYRRWSRFINTEKTP</sequence>
<comment type="caution">
    <text evidence="5">The sequence shown here is derived from an EMBL/GenBank/DDBJ whole genome shotgun (WGS) entry which is preliminary data.</text>
</comment>
<name>A0A523UQ01_UNCT6</name>
<dbReference type="InterPro" id="IPR007197">
    <property type="entry name" value="rSAM"/>
</dbReference>
<accession>A0A523UQ01</accession>
<evidence type="ECO:0000256" key="1">
    <source>
        <dbReference type="ARBA" id="ARBA00022723"/>
    </source>
</evidence>
<reference evidence="5 6" key="1">
    <citation type="submission" date="2019-03" db="EMBL/GenBank/DDBJ databases">
        <title>Metabolic potential of uncultured bacteria and archaea associated with petroleum seepage in deep-sea sediments.</title>
        <authorList>
            <person name="Dong X."/>
            <person name="Hubert C."/>
        </authorList>
    </citation>
    <scope>NUCLEOTIDE SEQUENCE [LARGE SCALE GENOMIC DNA]</scope>
    <source>
        <strain evidence="5">E44_bin18</strain>
    </source>
</reference>
<dbReference type="PANTHER" id="PTHR43432:SF3">
    <property type="entry name" value="SLR0285 PROTEIN"/>
    <property type="match status" value="1"/>
</dbReference>
<evidence type="ECO:0000313" key="6">
    <source>
        <dbReference type="Proteomes" id="UP000315525"/>
    </source>
</evidence>
<dbReference type="GO" id="GO:0003824">
    <property type="term" value="F:catalytic activity"/>
    <property type="evidence" value="ECO:0007669"/>
    <property type="project" value="InterPro"/>
</dbReference>
<gene>
    <name evidence="5" type="ORF">E3J62_10025</name>
</gene>
<organism evidence="5 6">
    <name type="scientific">candidate division TA06 bacterium</name>
    <dbReference type="NCBI Taxonomy" id="2250710"/>
    <lineage>
        <taxon>Bacteria</taxon>
        <taxon>Bacteria division TA06</taxon>
    </lineage>
</organism>
<dbReference type="PANTHER" id="PTHR43432">
    <property type="entry name" value="SLR0285 PROTEIN"/>
    <property type="match status" value="1"/>
</dbReference>
<feature type="domain" description="Radical SAM core" evidence="4">
    <location>
        <begin position="46"/>
        <end position="215"/>
    </location>
</feature>
<dbReference type="Pfam" id="PF04055">
    <property type="entry name" value="Radical_SAM"/>
    <property type="match status" value="1"/>
</dbReference>